<gene>
    <name evidence="2" type="ORF">TEU_03370</name>
</gene>
<keyword evidence="3" id="KW-1185">Reference proteome</keyword>
<dbReference type="HOGENOM" id="CLU_2067928_0_0_2"/>
<accession>A0A097QSM1</accession>
<dbReference type="Proteomes" id="UP000029980">
    <property type="component" value="Chromosome"/>
</dbReference>
<dbReference type="KEGG" id="teu:TEU_03370"/>
<evidence type="ECO:0000256" key="1">
    <source>
        <dbReference type="SAM" id="Phobius"/>
    </source>
</evidence>
<proteinExistence type="predicted"/>
<keyword evidence="1" id="KW-1133">Transmembrane helix</keyword>
<feature type="transmembrane region" description="Helical" evidence="1">
    <location>
        <begin position="80"/>
        <end position="97"/>
    </location>
</feature>
<evidence type="ECO:0000313" key="2">
    <source>
        <dbReference type="EMBL" id="AIU69461.1"/>
    </source>
</evidence>
<protein>
    <submittedName>
        <fullName evidence="2">Uncharacterized protein</fullName>
    </submittedName>
</protein>
<name>A0A097QSM1_9EURY</name>
<keyword evidence="1" id="KW-0812">Transmembrane</keyword>
<reference evidence="2 3" key="1">
    <citation type="journal article" date="2015" name="Int. J. Syst. Evol. Microbiol.">
        <title>Thermococcus eurythermalis sp. nov., a conditional piezophilic hyperthermophilic archaeon with a wide temperature range isolated from an oil-immersed chimney in the Guaymas Basin.</title>
        <authorList>
            <person name="Zhao W."/>
            <person name="Zeng X."/>
            <person name="Xiao X."/>
        </authorList>
    </citation>
    <scope>NUCLEOTIDE SEQUENCE [LARGE SCALE GENOMIC DNA]</scope>
    <source>
        <strain evidence="2 3">A501</strain>
    </source>
</reference>
<dbReference type="STRING" id="1505907.TEU_03370"/>
<dbReference type="EMBL" id="CP008887">
    <property type="protein sequence ID" value="AIU69461.1"/>
    <property type="molecule type" value="Genomic_DNA"/>
</dbReference>
<sequence length="118" mass="13923">MKIEENFHKKLYNQMINEFEKNGLSYTDFLSLGARKQYFLSRFWFIGARLSFLTGFVNTFFLLIMIVLIQFTTLEPQSKIVIALGVLVIVFTLNTIMRDYQSVFEAYFSDIIHKEVVE</sequence>
<evidence type="ECO:0000313" key="3">
    <source>
        <dbReference type="Proteomes" id="UP000029980"/>
    </source>
</evidence>
<keyword evidence="1" id="KW-0472">Membrane</keyword>
<feature type="transmembrane region" description="Helical" evidence="1">
    <location>
        <begin position="43"/>
        <end position="68"/>
    </location>
</feature>
<organism evidence="2 3">
    <name type="scientific">Thermococcus eurythermalis</name>
    <dbReference type="NCBI Taxonomy" id="1505907"/>
    <lineage>
        <taxon>Archaea</taxon>
        <taxon>Methanobacteriati</taxon>
        <taxon>Methanobacteriota</taxon>
        <taxon>Thermococci</taxon>
        <taxon>Thermococcales</taxon>
        <taxon>Thermococcaceae</taxon>
        <taxon>Thermococcus</taxon>
    </lineage>
</organism>
<dbReference type="AlphaFoldDB" id="A0A097QSM1"/>